<keyword evidence="1" id="KW-0732">Signal</keyword>
<evidence type="ECO:0000313" key="2">
    <source>
        <dbReference type="EMBL" id="GGZ60735.1"/>
    </source>
</evidence>
<gene>
    <name evidence="2" type="ORF">GCM10011274_18680</name>
</gene>
<dbReference type="AlphaFoldDB" id="A0A8H9I9G9"/>
<sequence>MAILPVISVLSVLAFSPTTHTAHPTLQAPRTHLSPVHLSKSPEVFNQRNTELGLAYFATQSIQVNVAHVGLPSGTPVRRISSVNGNVYSPFELYVSSSIFTDSGNITLGANSVVAGSISTRKGKVLLDSVTVAGNIKSQYGDISLSGNTLIYGDVVLGYPNALSHCHEGDACHVQLTNTLPRVHIGENVRILGTLVINGLATLEIDNSASLLQIHFNTESLEYAQ</sequence>
<reference evidence="2" key="2">
    <citation type="submission" date="2020-09" db="EMBL/GenBank/DDBJ databases">
        <authorList>
            <person name="Sun Q."/>
            <person name="Kim S."/>
        </authorList>
    </citation>
    <scope>NUCLEOTIDE SEQUENCE</scope>
    <source>
        <strain evidence="2">KCTC 32337</strain>
    </source>
</reference>
<feature type="signal peptide" evidence="1">
    <location>
        <begin position="1"/>
        <end position="22"/>
    </location>
</feature>
<feature type="chain" id="PRO_5034293328" description="Polymer-forming cytoskeletal protein" evidence="1">
    <location>
        <begin position="23"/>
        <end position="225"/>
    </location>
</feature>
<proteinExistence type="predicted"/>
<protein>
    <recommendedName>
        <fullName evidence="4">Polymer-forming cytoskeletal protein</fullName>
    </recommendedName>
</protein>
<evidence type="ECO:0000313" key="3">
    <source>
        <dbReference type="Proteomes" id="UP000622604"/>
    </source>
</evidence>
<evidence type="ECO:0008006" key="4">
    <source>
        <dbReference type="Google" id="ProtNLM"/>
    </source>
</evidence>
<dbReference type="EMBL" id="BMZC01000004">
    <property type="protein sequence ID" value="GGZ60735.1"/>
    <property type="molecule type" value="Genomic_DNA"/>
</dbReference>
<accession>A0A8H9I9G9</accession>
<dbReference type="RefSeq" id="WP_191865840.1">
    <property type="nucleotide sequence ID" value="NZ_BMZC01000004.1"/>
</dbReference>
<comment type="caution">
    <text evidence="2">The sequence shown here is derived from an EMBL/GenBank/DDBJ whole genome shotgun (WGS) entry which is preliminary data.</text>
</comment>
<evidence type="ECO:0000256" key="1">
    <source>
        <dbReference type="SAM" id="SignalP"/>
    </source>
</evidence>
<organism evidence="2 3">
    <name type="scientific">Paraglaciecola chathamensis</name>
    <dbReference type="NCBI Taxonomy" id="368405"/>
    <lineage>
        <taxon>Bacteria</taxon>
        <taxon>Pseudomonadati</taxon>
        <taxon>Pseudomonadota</taxon>
        <taxon>Gammaproteobacteria</taxon>
        <taxon>Alteromonadales</taxon>
        <taxon>Alteromonadaceae</taxon>
        <taxon>Paraglaciecola</taxon>
    </lineage>
</organism>
<reference evidence="2" key="1">
    <citation type="journal article" date="2014" name="Int. J. Syst. Evol. Microbiol.">
        <title>Complete genome sequence of Corynebacterium casei LMG S-19264T (=DSM 44701T), isolated from a smear-ripened cheese.</title>
        <authorList>
            <consortium name="US DOE Joint Genome Institute (JGI-PGF)"/>
            <person name="Walter F."/>
            <person name="Albersmeier A."/>
            <person name="Kalinowski J."/>
            <person name="Ruckert C."/>
        </authorList>
    </citation>
    <scope>NUCLEOTIDE SEQUENCE</scope>
    <source>
        <strain evidence="2">KCTC 32337</strain>
    </source>
</reference>
<dbReference type="Proteomes" id="UP000622604">
    <property type="component" value="Unassembled WGS sequence"/>
</dbReference>
<name>A0A8H9I9G9_9ALTE</name>